<name>A0A5C8NRB3_9BURK</name>
<comment type="caution">
    <text evidence="2">The sequence shown here is derived from an EMBL/GenBank/DDBJ whole genome shotgun (WGS) entry which is preliminary data.</text>
</comment>
<feature type="transmembrane region" description="Helical" evidence="1">
    <location>
        <begin position="15"/>
        <end position="37"/>
    </location>
</feature>
<sequence length="177" mass="19391">MPEASIVTPWYRQRWPWLLMIMPATAMFGGIFTWWLAANANNSMVVDDYYREGRAINQQLARDDRATQLGLEATLVPGAGATGGIAVELAGKLADFGYPDVLNLKLVHATESALDAQVALRHTGGGRYQAGGVLPASGHWIVHLEDPQRSWRLLARTDRFDVPLKLASDPVIAGGRR</sequence>
<evidence type="ECO:0000256" key="1">
    <source>
        <dbReference type="SAM" id="Phobius"/>
    </source>
</evidence>
<dbReference type="RefSeq" id="WP_147705365.1">
    <property type="nucleotide sequence ID" value="NZ_VDUY01000006.1"/>
</dbReference>
<accession>A0A5C8NRB3</accession>
<evidence type="ECO:0008006" key="4">
    <source>
        <dbReference type="Google" id="ProtNLM"/>
    </source>
</evidence>
<organism evidence="2 3">
    <name type="scientific">Zeimonas arvi</name>
    <dbReference type="NCBI Taxonomy" id="2498847"/>
    <lineage>
        <taxon>Bacteria</taxon>
        <taxon>Pseudomonadati</taxon>
        <taxon>Pseudomonadota</taxon>
        <taxon>Betaproteobacteria</taxon>
        <taxon>Burkholderiales</taxon>
        <taxon>Burkholderiaceae</taxon>
        <taxon>Zeimonas</taxon>
    </lineage>
</organism>
<keyword evidence="3" id="KW-1185">Reference proteome</keyword>
<evidence type="ECO:0000313" key="3">
    <source>
        <dbReference type="Proteomes" id="UP000321548"/>
    </source>
</evidence>
<gene>
    <name evidence="2" type="ORF">FHP08_15355</name>
</gene>
<keyword evidence="1" id="KW-0472">Membrane</keyword>
<keyword evidence="1" id="KW-0812">Transmembrane</keyword>
<dbReference type="InterPro" id="IPR008620">
    <property type="entry name" value="FixH"/>
</dbReference>
<dbReference type="Pfam" id="PF05751">
    <property type="entry name" value="FixH"/>
    <property type="match status" value="1"/>
</dbReference>
<dbReference type="EMBL" id="VDUY01000006">
    <property type="protein sequence ID" value="TXL64305.1"/>
    <property type="molecule type" value="Genomic_DNA"/>
</dbReference>
<dbReference type="Proteomes" id="UP000321548">
    <property type="component" value="Unassembled WGS sequence"/>
</dbReference>
<reference evidence="2 3" key="1">
    <citation type="submission" date="2019-06" db="EMBL/GenBank/DDBJ databases">
        <title>Quisquiliibacterium sp. nov., isolated from a maize field.</title>
        <authorList>
            <person name="Lin S.-Y."/>
            <person name="Tsai C.-F."/>
            <person name="Young C.-C."/>
        </authorList>
    </citation>
    <scope>NUCLEOTIDE SEQUENCE [LARGE SCALE GENOMIC DNA]</scope>
    <source>
        <strain evidence="2 3">CC-CFT501</strain>
    </source>
</reference>
<keyword evidence="1" id="KW-1133">Transmembrane helix</keyword>
<evidence type="ECO:0000313" key="2">
    <source>
        <dbReference type="EMBL" id="TXL64305.1"/>
    </source>
</evidence>
<dbReference type="OrthoDB" id="5295180at2"/>
<protein>
    <recommendedName>
        <fullName evidence="4">Nitrogen fixation protein FixH</fullName>
    </recommendedName>
</protein>
<dbReference type="AlphaFoldDB" id="A0A5C8NRB3"/>
<proteinExistence type="predicted"/>